<proteinExistence type="predicted"/>
<keyword evidence="1" id="KW-0808">Transferase</keyword>
<evidence type="ECO:0000313" key="2">
    <source>
        <dbReference type="Proteomes" id="UP000233556"/>
    </source>
</evidence>
<keyword evidence="2" id="KW-1185">Reference proteome</keyword>
<accession>A0A2I0TEW7</accession>
<gene>
    <name evidence="1" type="ORF">llap_17367</name>
</gene>
<dbReference type="OrthoDB" id="419189at2759"/>
<keyword evidence="1" id="KW-0695">RNA-directed DNA polymerase</keyword>
<dbReference type="AlphaFoldDB" id="A0A2I0TEW7"/>
<dbReference type="GO" id="GO:0003964">
    <property type="term" value="F:RNA-directed DNA polymerase activity"/>
    <property type="evidence" value="ECO:0007669"/>
    <property type="project" value="UniProtKB-KW"/>
</dbReference>
<reference evidence="2" key="1">
    <citation type="submission" date="2017-11" db="EMBL/GenBank/DDBJ databases">
        <authorList>
            <person name="Lima N.C."/>
            <person name="Parody-Merino A.M."/>
            <person name="Battley P.F."/>
            <person name="Fidler A.E."/>
            <person name="Prosdocimi F."/>
        </authorList>
    </citation>
    <scope>NUCLEOTIDE SEQUENCE [LARGE SCALE GENOMIC DNA]</scope>
</reference>
<dbReference type="EMBL" id="KZ511448">
    <property type="protein sequence ID" value="PKU32330.1"/>
    <property type="molecule type" value="Genomic_DNA"/>
</dbReference>
<keyword evidence="1" id="KW-0548">Nucleotidyltransferase</keyword>
<evidence type="ECO:0000313" key="1">
    <source>
        <dbReference type="EMBL" id="PKU32330.1"/>
    </source>
</evidence>
<protein>
    <submittedName>
        <fullName evidence="1">Rna-directed dna polymerase from mobile element jockey-like</fullName>
    </submittedName>
</protein>
<name>A0A2I0TEW7_LIMLA</name>
<organism evidence="1 2">
    <name type="scientific">Limosa lapponica baueri</name>
    <dbReference type="NCBI Taxonomy" id="1758121"/>
    <lineage>
        <taxon>Eukaryota</taxon>
        <taxon>Metazoa</taxon>
        <taxon>Chordata</taxon>
        <taxon>Craniata</taxon>
        <taxon>Vertebrata</taxon>
        <taxon>Euteleostomi</taxon>
        <taxon>Archelosauria</taxon>
        <taxon>Archosauria</taxon>
        <taxon>Dinosauria</taxon>
        <taxon>Saurischia</taxon>
        <taxon>Theropoda</taxon>
        <taxon>Coelurosauria</taxon>
        <taxon>Aves</taxon>
        <taxon>Neognathae</taxon>
        <taxon>Neoaves</taxon>
        <taxon>Charadriiformes</taxon>
        <taxon>Scolopacidae</taxon>
        <taxon>Limosa</taxon>
    </lineage>
</organism>
<reference evidence="2" key="2">
    <citation type="submission" date="2017-12" db="EMBL/GenBank/DDBJ databases">
        <title>Genome sequence of the Bar-tailed Godwit (Limosa lapponica baueri).</title>
        <authorList>
            <person name="Lima N.C.B."/>
            <person name="Parody-Merino A.M."/>
            <person name="Battley P.F."/>
            <person name="Fidler A.E."/>
            <person name="Prosdocimi F."/>
        </authorList>
    </citation>
    <scope>NUCLEOTIDE SEQUENCE [LARGE SCALE GENOMIC DNA]</scope>
</reference>
<dbReference type="PANTHER" id="PTHR33332">
    <property type="entry name" value="REVERSE TRANSCRIPTASE DOMAIN-CONTAINING PROTEIN"/>
    <property type="match status" value="1"/>
</dbReference>
<sequence length="184" mass="20116">MNEQALHCTIMTNSVKVLFNIFINDLDEETECILSKFADGTKLGELANTPEGCTTIQQDLNRLESWAEKNLMRFNKGKCKVLHLGRKNPRHQYRLGVDLLGSTTEEKDLGILVDGRLSLSQQCALVAKRANGILSCVERSVASRSREVILPPLLCTGEATIGILHPVLGSPVQEGQGTTGESPT</sequence>
<dbReference type="Proteomes" id="UP000233556">
    <property type="component" value="Unassembled WGS sequence"/>
</dbReference>